<dbReference type="EMBL" id="LAZR01000354">
    <property type="protein sequence ID" value="KKN72855.1"/>
    <property type="molecule type" value="Genomic_DNA"/>
</dbReference>
<gene>
    <name evidence="1" type="ORF">LCGC14_0407100</name>
</gene>
<accession>A0A0F9SV38</accession>
<comment type="caution">
    <text evidence="1">The sequence shown here is derived from an EMBL/GenBank/DDBJ whole genome shotgun (WGS) entry which is preliminary data.</text>
</comment>
<sequence length="1144" mass="129434">MPNRVDEWLGQTELEQIPDTVNNWLEQTKTPIIQIEEEEPILTRTYNWLFPQGIQDLPRQYGAALQAGGMAAGEAMTFLARLLPGQENLLAYKDQSLERKALTVGQTGATIGLVTMGIAQGINTVTGLRNWLRFKRGAEIANMSKAELLKQSKLKVKHTITKPLVTEQARKAKHTFEFVPKKTAESGASFTEIAKQLKQSFAQVKIVEKSEVYDRLSQSIFTALEKIAPAKLSITSSIKLTPKALSDAAINITQEVLKFYPVEFSPKAIPGIIDLAFEKLAPIALNQLVTFGEYTPLQATKNIPKEDKIVNEITREQMGKDLAEKSLQGETFTAPEVKPTVTPEIAPKADIPAMEIGKELAREAVKPGEPDIDIGLSTKDINQGKLPTFISPDIADAMRYDQKEAESTLTRVKDWLGNAFYRNYALRFKLKKEDTDMLFRNFFSTRELREKDVQNWLKHTFGNIASEDAIALQLHQQMPKQYPIPDRLRPVADKLAAVYEFMDGVLRSHGVYKEPMPLSLIKRTQKQIDAIKEELTYLVQPASIKERKERIGKLEQTIALLEGTRYLPQIWRGRIQDFVIEESADPIKLKQDVMKLIPRRYRNTINATFKDILGRKIPTLEEGAKQGLIPELDARTTLGKYLLYVGEELAKVELSKKLIADTEVVLPIEQAPDDWVGVALKAFKGYKVHPALADAIDEVAGIRGKTWGPLEVYSKIASIAKRLKFYIPTIMVMNNMEQAYLAAGVKSAIDPKLWNWSIKQILSNTPTYQEFIKRDLFPTPPDIRPSRQSQEKMIMMWVRHMDKNYPKVARAFEKLSNGELNFKGKNLAQSGISTIKGIYNMLWNVTWTMDRIQRMNTAKRLMEKGMFFDDAVEKARFFHVDYGDLPAMARKTLNMVLLTPTYRIGMAKVYGAMFTHPVKYKGPLSRLILAWLAVAAGATAGGYTMKEFYRMTKTTEKGEEVIIVPGPIAELQKYLGRGPFGTYNLQSSVPIYMWNALGKNEDWKGEKIWQPGSPGGKAEQATQIAYFVLKNVFPPMEGIEMLSNKQESLRNRLLRFLAISAYTRKDPNIYKHYKLQSLASDARQYLLWKYPPDVYPDGPPLDAIDAVAKRAEERGESLMEGKPSMLDIGAQIQRGLLWGLNKLR</sequence>
<name>A0A0F9SV38_9ZZZZ</name>
<evidence type="ECO:0000313" key="1">
    <source>
        <dbReference type="EMBL" id="KKN72855.1"/>
    </source>
</evidence>
<proteinExistence type="predicted"/>
<reference evidence="1" key="1">
    <citation type="journal article" date="2015" name="Nature">
        <title>Complex archaea that bridge the gap between prokaryotes and eukaryotes.</title>
        <authorList>
            <person name="Spang A."/>
            <person name="Saw J.H."/>
            <person name="Jorgensen S.L."/>
            <person name="Zaremba-Niedzwiedzka K."/>
            <person name="Martijn J."/>
            <person name="Lind A.E."/>
            <person name="van Eijk R."/>
            <person name="Schleper C."/>
            <person name="Guy L."/>
            <person name="Ettema T.J."/>
        </authorList>
    </citation>
    <scope>NUCLEOTIDE SEQUENCE</scope>
</reference>
<protein>
    <recommendedName>
        <fullName evidence="2">Large polyvalent protein associated domain-containing protein</fullName>
    </recommendedName>
</protein>
<organism evidence="1">
    <name type="scientific">marine sediment metagenome</name>
    <dbReference type="NCBI Taxonomy" id="412755"/>
    <lineage>
        <taxon>unclassified sequences</taxon>
        <taxon>metagenomes</taxon>
        <taxon>ecological metagenomes</taxon>
    </lineage>
</organism>
<dbReference type="AlphaFoldDB" id="A0A0F9SV38"/>
<evidence type="ECO:0008006" key="2">
    <source>
        <dbReference type="Google" id="ProtNLM"/>
    </source>
</evidence>